<proteinExistence type="predicted"/>
<organism evidence="1">
    <name type="scientific">Nucleocytoviricota sp</name>
    <dbReference type="NCBI Taxonomy" id="2809609"/>
    <lineage>
        <taxon>Viruses</taxon>
        <taxon>Varidnaviria</taxon>
        <taxon>Bamfordvirae</taxon>
        <taxon>Nucleocytoviricota</taxon>
    </lineage>
</organism>
<sequence length="313" mass="37057">MDNIKCSKKIPKSFICEICDYKCGKNSIFSKHLMTAKHKRLIEANNNTFMNKNINFNCICGKEFKHNSSLCRHKKKCNYKEEENIKCEIVENNINLEQLVVKLFKENDDIKEIMKKQQDQIESQQLYLKKQQEQLSELIPKVGNNNNNINNNQKFNINVFLNEHCKDAMSINEFVQSIEISLKNLLTTKEKGLAHGLNDIINENMNKLSIYERPIHCTDKKRETLYVKNNTWEKDIDKALTTNMLKGLQMQQIKNLQKFKESYPNYESDEDLKHEYMILLNKCTKPLIECERKLFKNLCDRIYVKDDEILLKE</sequence>
<dbReference type="EMBL" id="OP765584">
    <property type="protein sequence ID" value="UZT29337.1"/>
    <property type="molecule type" value="Genomic_DNA"/>
</dbReference>
<evidence type="ECO:0000313" key="1">
    <source>
        <dbReference type="EMBL" id="UZT28976.1"/>
    </source>
</evidence>
<dbReference type="EMBL" id="OP765507">
    <property type="protein sequence ID" value="UZT28976.1"/>
    <property type="molecule type" value="Genomic_DNA"/>
</dbReference>
<protein>
    <submittedName>
        <fullName evidence="1">MIGE-like protein</fullName>
    </submittedName>
</protein>
<evidence type="ECO:0000313" key="2">
    <source>
        <dbReference type="EMBL" id="UZT29337.1"/>
    </source>
</evidence>
<accession>A0A9E8G4L7</accession>
<reference evidence="1" key="1">
    <citation type="submission" date="2022-10" db="EMBL/GenBank/DDBJ databases">
        <title>Genomics discovery of giant fungal viruses from subsurface oceanic crustal fluids.</title>
        <authorList>
            <person name="Bhattacharjee A.S."/>
            <person name="Schulz F."/>
            <person name="Woyke T."/>
            <person name="Orcutt B.N."/>
            <person name="Matinez Martinez J."/>
        </authorList>
    </citation>
    <scope>NUCLEOTIDE SEQUENCE</scope>
    <source>
        <strain evidence="1">VSAG1.JdFR</strain>
        <strain evidence="2">VSAG8.JdFR</strain>
    </source>
</reference>
<name>A0A9E8G4L7_9VIRU</name>